<dbReference type="Gene3D" id="2.130.10.10">
    <property type="entry name" value="YVTN repeat-like/Quinoprotein amine dehydrogenase"/>
    <property type="match status" value="2"/>
</dbReference>
<dbReference type="InterPro" id="IPR036322">
    <property type="entry name" value="WD40_repeat_dom_sf"/>
</dbReference>
<evidence type="ECO:0000256" key="1">
    <source>
        <dbReference type="ARBA" id="ARBA00022574"/>
    </source>
</evidence>
<feature type="repeat" description="WD" evidence="3">
    <location>
        <begin position="74"/>
        <end position="117"/>
    </location>
</feature>
<name>A0AA38G0P5_TAXCH</name>
<evidence type="ECO:0000256" key="2">
    <source>
        <dbReference type="ARBA" id="ARBA00022737"/>
    </source>
</evidence>
<dbReference type="PROSITE" id="PS50082">
    <property type="entry name" value="WD_REPEATS_2"/>
    <property type="match status" value="1"/>
</dbReference>
<reference evidence="4 5" key="1">
    <citation type="journal article" date="2021" name="Nat. Plants">
        <title>The Taxus genome provides insights into paclitaxel biosynthesis.</title>
        <authorList>
            <person name="Xiong X."/>
            <person name="Gou J."/>
            <person name="Liao Q."/>
            <person name="Li Y."/>
            <person name="Zhou Q."/>
            <person name="Bi G."/>
            <person name="Li C."/>
            <person name="Du R."/>
            <person name="Wang X."/>
            <person name="Sun T."/>
            <person name="Guo L."/>
            <person name="Liang H."/>
            <person name="Lu P."/>
            <person name="Wu Y."/>
            <person name="Zhang Z."/>
            <person name="Ro D.K."/>
            <person name="Shang Y."/>
            <person name="Huang S."/>
            <person name="Yan J."/>
        </authorList>
    </citation>
    <scope>NUCLEOTIDE SEQUENCE [LARGE SCALE GENOMIC DNA]</scope>
    <source>
        <strain evidence="4">Ta-2019</strain>
    </source>
</reference>
<dbReference type="InterPro" id="IPR015943">
    <property type="entry name" value="WD40/YVTN_repeat-like_dom_sf"/>
</dbReference>
<dbReference type="PANTHER" id="PTHR22889:SF0">
    <property type="entry name" value="WD REPEAT-CONTAINING PROTEIN 89"/>
    <property type="match status" value="1"/>
</dbReference>
<dbReference type="PANTHER" id="PTHR22889">
    <property type="entry name" value="WD REPEAT-CONTAINING PROTEIN 89"/>
    <property type="match status" value="1"/>
</dbReference>
<keyword evidence="2" id="KW-0677">Repeat</keyword>
<dbReference type="InterPro" id="IPR039328">
    <property type="entry name" value="WDR89"/>
</dbReference>
<sequence length="396" mass="43485">MDMELDIDGGIEEASAPRRLGLTNTIQASFGAPDNPDYIFDIVASQDSSVMAVSLSTNVIKLYSPVTGQYLGDINGHEGTISEISFSDLNSPQILHSCSVDGTIRAWDTRNRQQVSILRGKSSSGEMFSFNIGGSTGDLVAAGSNAKVLFWDWRNQKQVACLEECHMEDVTQVRFHPNRRDRLVSGSVDGLMCVIDASSNINDDDQLESVMNVGTSIARIGFFGASNKKLWCLTHVETLSIWDWEDTLQEAAIGEARATASANWNLPHVDYFVNCHYSLSHDRLWLIGGTNDGSLGYFPVSYNRSNGQNQPNSSVIGSLGAALIGGHVGVVRSVWSPFNVGVEPVHNQRIVWTGGEDGRLCCWSEGDMSLKNRAWISPGLIMKTLKNSKQHRHRPY</sequence>
<evidence type="ECO:0000256" key="3">
    <source>
        <dbReference type="PROSITE-ProRule" id="PRU00221"/>
    </source>
</evidence>
<keyword evidence="1 3" id="KW-0853">WD repeat</keyword>
<dbReference type="AlphaFoldDB" id="A0AA38G0P5"/>
<dbReference type="Proteomes" id="UP000824469">
    <property type="component" value="Unassembled WGS sequence"/>
</dbReference>
<dbReference type="PROSITE" id="PS50294">
    <property type="entry name" value="WD_REPEATS_REGION"/>
    <property type="match status" value="1"/>
</dbReference>
<comment type="caution">
    <text evidence="4">The sequence shown here is derived from an EMBL/GenBank/DDBJ whole genome shotgun (WGS) entry which is preliminary data.</text>
</comment>
<proteinExistence type="predicted"/>
<evidence type="ECO:0000313" key="5">
    <source>
        <dbReference type="Proteomes" id="UP000824469"/>
    </source>
</evidence>
<evidence type="ECO:0000313" key="4">
    <source>
        <dbReference type="EMBL" id="KAH9314142.1"/>
    </source>
</evidence>
<protein>
    <submittedName>
        <fullName evidence="4">Uncharacterized protein</fullName>
    </submittedName>
</protein>
<dbReference type="Pfam" id="PF00400">
    <property type="entry name" value="WD40"/>
    <property type="match status" value="2"/>
</dbReference>
<dbReference type="OMA" id="YHEKTDK"/>
<dbReference type="SUPFAM" id="SSF50978">
    <property type="entry name" value="WD40 repeat-like"/>
    <property type="match status" value="1"/>
</dbReference>
<gene>
    <name evidence="4" type="ORF">KI387_022769</name>
</gene>
<dbReference type="InterPro" id="IPR001680">
    <property type="entry name" value="WD40_rpt"/>
</dbReference>
<dbReference type="EMBL" id="JAHRHJ020000005">
    <property type="protein sequence ID" value="KAH9314142.1"/>
    <property type="molecule type" value="Genomic_DNA"/>
</dbReference>
<keyword evidence="5" id="KW-1185">Reference proteome</keyword>
<accession>A0AA38G0P5</accession>
<dbReference type="SMART" id="SM00320">
    <property type="entry name" value="WD40"/>
    <property type="match status" value="5"/>
</dbReference>
<organism evidence="4 5">
    <name type="scientific">Taxus chinensis</name>
    <name type="common">Chinese yew</name>
    <name type="synonym">Taxus wallichiana var. chinensis</name>
    <dbReference type="NCBI Taxonomy" id="29808"/>
    <lineage>
        <taxon>Eukaryota</taxon>
        <taxon>Viridiplantae</taxon>
        <taxon>Streptophyta</taxon>
        <taxon>Embryophyta</taxon>
        <taxon>Tracheophyta</taxon>
        <taxon>Spermatophyta</taxon>
        <taxon>Pinopsida</taxon>
        <taxon>Pinidae</taxon>
        <taxon>Conifers II</taxon>
        <taxon>Cupressales</taxon>
        <taxon>Taxaceae</taxon>
        <taxon>Taxus</taxon>
    </lineage>
</organism>